<reference evidence="2 3" key="1">
    <citation type="submission" date="2015-01" db="EMBL/GenBank/DDBJ databases">
        <title>The Genome Sequence of Exophiala xenobiotica CBS118157.</title>
        <authorList>
            <consortium name="The Broad Institute Genomics Platform"/>
            <person name="Cuomo C."/>
            <person name="de Hoog S."/>
            <person name="Gorbushina A."/>
            <person name="Stielow B."/>
            <person name="Teixiera M."/>
            <person name="Abouelleil A."/>
            <person name="Chapman S.B."/>
            <person name="Priest M."/>
            <person name="Young S.K."/>
            <person name="Wortman J."/>
            <person name="Nusbaum C."/>
            <person name="Birren B."/>
        </authorList>
    </citation>
    <scope>NUCLEOTIDE SEQUENCE [LARGE SCALE GENOMIC DNA]</scope>
    <source>
        <strain evidence="2 3">CBS 118157</strain>
    </source>
</reference>
<evidence type="ECO:0000313" key="3">
    <source>
        <dbReference type="Proteomes" id="UP000054342"/>
    </source>
</evidence>
<protein>
    <recommendedName>
        <fullName evidence="4">AGC-kinase C-terminal domain-containing protein</fullName>
    </recommendedName>
</protein>
<sequence length="1087" mass="118394">MMNSSKANCPPLQRHRRRSDHVSPSSPSVSRRFVDRPNRYSDALSPAEPASSTDDSDSPSLNLNLTLSSPAYEHLRALPSAPPALKNFSFEPRHYQRLSEDNGRPRYRTSDENARPATSDAVDANATLPHPALSTAGQYTELPLRPALVPYNTSPNDIRDKISLERQAPRPGDGASSPSFRNHSFSSPVMDRPTTEEPPHGKLHAGKKSRLNLLNPMSLLARRRSSQNQKLEDVNLSIKTFSVPALPDDFDPSIRGKVVHDFSAPRTRRLYSQNDISGADSPAPRSADPNCIYESPGGRLYTNGTPNLNHSPMFKEHFQDDRPSLRPDRTAYLHNFNASHMAHELQDPDSVPEFAKRLPAVIPQPDVDFKPLPSDKENIPLPPPPVVPSPPPPTPPPKSTPSPKFDPPPAAALPKHMTSTSSRFSFQLGDLGSSAQERLLEEKHKEHEATKKITAPGAEEDDDYADYDFDADDGFEEKIPGINANYEEDDGFGDDIPEANALVARYGPPQPEASDLSQLVVPETRPTELQRRSLQGFHFTPQSLTFSPTSTNNASQPTPRDHEGFPIGIADSRESSQHGHPKSDGKDSIEIERVSLLGGLGISAAEVPGRRTQHTSRPQGQIFDDEDLYFDDGEFGDLDVDIPSGEFDEQIFDDETSTIRDIPAENARKLEAARHLAGADGEVKTVNPWDDIVDAEPLGGSGTRAKGPPASFEPSQAESTPPAKQNPVAGLTETNLAAYHDALALAANQAASEGKFDRKVSFSQSSDETSQSPSQRGVISDDSRFSYNVSSAIAEDDGFPFDDDLDDDPMIAEANAEALENDDEGFYGREFGFYARSHFKGNSELVIGGYFAERGSNGIKRSHSGKANFQEPSLTPITERSEWSTRNSVVSLHLPGGMPASAQSLPSPGIAQLLELDSPGFDEDMSFSALLKLRGRTFGGSTSSISSSAAGNSVSSPLAHFSNHTFPQGDLNAARMSSSLQGRSSPAGIPESEEEEEEADRSTLTQNTPRKKSVEPFVVTSQEDMPSSPGPMGGDRRKGRHSRTSSGAESVTYSRDRDGRWVLERRRTDEESGAEVVDREILAGARI</sequence>
<accession>A0A0D2EVA3</accession>
<feature type="region of interest" description="Disordered" evidence="1">
    <location>
        <begin position="758"/>
        <end position="781"/>
    </location>
</feature>
<feature type="region of interest" description="Disordered" evidence="1">
    <location>
        <begin position="965"/>
        <end position="1060"/>
    </location>
</feature>
<dbReference type="HOGENOM" id="CLU_003071_1_0_1"/>
<evidence type="ECO:0000256" key="1">
    <source>
        <dbReference type="SAM" id="MobiDB-lite"/>
    </source>
</evidence>
<feature type="region of interest" description="Disordered" evidence="1">
    <location>
        <begin position="530"/>
        <end position="624"/>
    </location>
</feature>
<dbReference type="EMBL" id="KN847318">
    <property type="protein sequence ID" value="KIW58700.1"/>
    <property type="molecule type" value="Genomic_DNA"/>
</dbReference>
<dbReference type="GeneID" id="25325107"/>
<feature type="compositionally biased region" description="Polar residues" evidence="1">
    <location>
        <begin position="540"/>
        <end position="558"/>
    </location>
</feature>
<feature type="compositionally biased region" description="Pro residues" evidence="1">
    <location>
        <begin position="380"/>
        <end position="411"/>
    </location>
</feature>
<feature type="compositionally biased region" description="Basic and acidic residues" evidence="1">
    <location>
        <begin position="367"/>
        <end position="378"/>
    </location>
</feature>
<feature type="compositionally biased region" description="Basic and acidic residues" evidence="1">
    <location>
        <begin position="438"/>
        <end position="451"/>
    </location>
</feature>
<feature type="compositionally biased region" description="Basic and acidic residues" evidence="1">
    <location>
        <begin position="571"/>
        <end position="593"/>
    </location>
</feature>
<feature type="region of interest" description="Disordered" evidence="1">
    <location>
        <begin position="82"/>
        <end position="121"/>
    </location>
</feature>
<dbReference type="STRING" id="348802.A0A0D2EVA3"/>
<feature type="region of interest" description="Disordered" evidence="1">
    <location>
        <begin position="270"/>
        <end position="289"/>
    </location>
</feature>
<feature type="region of interest" description="Disordered" evidence="1">
    <location>
        <begin position="1"/>
        <end position="65"/>
    </location>
</feature>
<dbReference type="Proteomes" id="UP000054342">
    <property type="component" value="Unassembled WGS sequence"/>
</dbReference>
<organism evidence="2 3">
    <name type="scientific">Exophiala xenobiotica</name>
    <dbReference type="NCBI Taxonomy" id="348802"/>
    <lineage>
        <taxon>Eukaryota</taxon>
        <taxon>Fungi</taxon>
        <taxon>Dikarya</taxon>
        <taxon>Ascomycota</taxon>
        <taxon>Pezizomycotina</taxon>
        <taxon>Eurotiomycetes</taxon>
        <taxon>Chaetothyriomycetidae</taxon>
        <taxon>Chaetothyriales</taxon>
        <taxon>Herpotrichiellaceae</taxon>
        <taxon>Exophiala</taxon>
    </lineage>
</organism>
<feature type="compositionally biased region" description="Low complexity" evidence="1">
    <location>
        <begin position="176"/>
        <end position="188"/>
    </location>
</feature>
<feature type="compositionally biased region" description="Low complexity" evidence="1">
    <location>
        <begin position="761"/>
        <end position="775"/>
    </location>
</feature>
<feature type="region of interest" description="Disordered" evidence="1">
    <location>
        <begin position="365"/>
        <end position="476"/>
    </location>
</feature>
<name>A0A0D2EVA3_9EURO</name>
<feature type="compositionally biased region" description="Polar residues" evidence="1">
    <location>
        <begin position="1044"/>
        <end position="1053"/>
    </location>
</feature>
<dbReference type="AlphaFoldDB" id="A0A0D2EVA3"/>
<keyword evidence="3" id="KW-1185">Reference proteome</keyword>
<gene>
    <name evidence="2" type="ORF">PV05_03199</name>
</gene>
<evidence type="ECO:0000313" key="2">
    <source>
        <dbReference type="EMBL" id="KIW58700.1"/>
    </source>
</evidence>
<feature type="compositionally biased region" description="Polar residues" evidence="1">
    <location>
        <begin position="975"/>
        <end position="984"/>
    </location>
</feature>
<feature type="compositionally biased region" description="Low complexity" evidence="1">
    <location>
        <begin position="45"/>
        <end position="65"/>
    </location>
</feature>
<proteinExistence type="predicted"/>
<dbReference type="RefSeq" id="XP_013319284.1">
    <property type="nucleotide sequence ID" value="XM_013463830.1"/>
</dbReference>
<evidence type="ECO:0008006" key="4">
    <source>
        <dbReference type="Google" id="ProtNLM"/>
    </source>
</evidence>
<feature type="compositionally biased region" description="Basic residues" evidence="1">
    <location>
        <begin position="201"/>
        <end position="210"/>
    </location>
</feature>
<feature type="compositionally biased region" description="Low complexity" evidence="1">
    <location>
        <begin position="22"/>
        <end position="31"/>
    </location>
</feature>
<feature type="region of interest" description="Disordered" evidence="1">
    <location>
        <begin position="687"/>
        <end position="728"/>
    </location>
</feature>
<feature type="compositionally biased region" description="Basic and acidic residues" evidence="1">
    <location>
        <begin position="91"/>
        <end position="114"/>
    </location>
</feature>
<feature type="region of interest" description="Disordered" evidence="1">
    <location>
        <begin position="167"/>
        <end position="211"/>
    </location>
</feature>
<feature type="compositionally biased region" description="Polar residues" evidence="1">
    <location>
        <begin position="713"/>
        <end position="723"/>
    </location>
</feature>
<feature type="compositionally biased region" description="Acidic residues" evidence="1">
    <location>
        <begin position="458"/>
        <end position="475"/>
    </location>
</feature>
<dbReference type="OrthoDB" id="5408302at2759"/>